<dbReference type="EMBL" id="CP099421">
    <property type="protein sequence ID" value="USW52573.1"/>
    <property type="molecule type" value="Genomic_DNA"/>
</dbReference>
<feature type="region of interest" description="Disordered" evidence="1">
    <location>
        <begin position="37"/>
        <end position="72"/>
    </location>
</feature>
<evidence type="ECO:0000256" key="1">
    <source>
        <dbReference type="SAM" id="MobiDB-lite"/>
    </source>
</evidence>
<evidence type="ECO:0000313" key="3">
    <source>
        <dbReference type="Proteomes" id="UP001056384"/>
    </source>
</evidence>
<gene>
    <name evidence="2" type="ORF">Slin15195_G058920</name>
</gene>
<dbReference type="Proteomes" id="UP001056384">
    <property type="component" value="Chromosome 4"/>
</dbReference>
<feature type="compositionally biased region" description="Polar residues" evidence="1">
    <location>
        <begin position="47"/>
        <end position="71"/>
    </location>
</feature>
<dbReference type="AlphaFoldDB" id="A0A9Q9AUX1"/>
<protein>
    <submittedName>
        <fullName evidence="2">Uncharacterized protein</fullName>
    </submittedName>
</protein>
<sequence>MADKPITKAAKLTSNKTAKNSQTTKYDDLIGIGAQFDTDQRMPVDTAQETTTSPQEQQVAQSSTPMLSNRCQSEKRLPLQDWLICQGDKRAFWRSHGG</sequence>
<accession>A0A9Q9AUX1</accession>
<evidence type="ECO:0000313" key="2">
    <source>
        <dbReference type="EMBL" id="USW52573.1"/>
    </source>
</evidence>
<feature type="compositionally biased region" description="Polar residues" evidence="1">
    <location>
        <begin position="12"/>
        <end position="24"/>
    </location>
</feature>
<keyword evidence="3" id="KW-1185">Reference proteome</keyword>
<name>A0A9Q9AUX1_9PEZI</name>
<organism evidence="2 3">
    <name type="scientific">Septoria linicola</name>
    <dbReference type="NCBI Taxonomy" id="215465"/>
    <lineage>
        <taxon>Eukaryota</taxon>
        <taxon>Fungi</taxon>
        <taxon>Dikarya</taxon>
        <taxon>Ascomycota</taxon>
        <taxon>Pezizomycotina</taxon>
        <taxon>Dothideomycetes</taxon>
        <taxon>Dothideomycetidae</taxon>
        <taxon>Mycosphaerellales</taxon>
        <taxon>Mycosphaerellaceae</taxon>
        <taxon>Septoria</taxon>
    </lineage>
</organism>
<proteinExistence type="predicted"/>
<reference evidence="2" key="1">
    <citation type="submission" date="2022-06" db="EMBL/GenBank/DDBJ databases">
        <title>Complete genome sequences of two strains of the flax pathogen Septoria linicola.</title>
        <authorList>
            <person name="Lapalu N."/>
            <person name="Simon A."/>
            <person name="Demenou B."/>
            <person name="Paumier D."/>
            <person name="Guillot M.-P."/>
            <person name="Gout L."/>
            <person name="Valade R."/>
        </authorList>
    </citation>
    <scope>NUCLEOTIDE SEQUENCE</scope>
    <source>
        <strain evidence="2">SE15195</strain>
    </source>
</reference>
<feature type="region of interest" description="Disordered" evidence="1">
    <location>
        <begin position="1"/>
        <end position="24"/>
    </location>
</feature>